<sequence>MAGHRNWRRGCYGYRSTAPSEAGDSETATTTTTETTTSSATSQTTIASIPVQSIPERSVSSKAPESASVARVTEGPPRSKTSIAHVSYHLKELPRLFVIEVEMMAFKQPEVALQAKSTEPKGEWKPLWSRRLRNEAMIELLEPSQYDKIHDFVVVNSCAGHNSNHIIVPLDNLDKATIKELLASSSQVLPKTKRRVKSGDGFLEQPILCEIMEGRICSESRLAKLYWQSFLLMIRKRATRGMSGSKYGIDHYFKDTLQHANMTGIDVSVKKEGRSWPLVLRNTQTIDTGRKPLQLNYDLDVVIPLKKRVRSLLIDVLGSKTVDEIDGTSAAHMSVVERLLIGLQVRCAFLPPDKDAMQRTQRGEVFLEKLDRRCRQFRVADVRMPSAIPNFKIEGLQGEFSVPSYFNDVIHPVDKKLAKQPKSTDPLLLVSDGKDHWVPIDMIYIDDSSATSRFSYLHAVMKSKIATFIKQAEVAEEKIKPKGADFFSKIAKMEGEARSHDSLHHSYTDEMQTNPLLTADKVDFLSVDPLTLAIL</sequence>
<organism evidence="2 3">
    <name type="scientific">Setomelanomma holmii</name>
    <dbReference type="NCBI Taxonomy" id="210430"/>
    <lineage>
        <taxon>Eukaryota</taxon>
        <taxon>Fungi</taxon>
        <taxon>Dikarya</taxon>
        <taxon>Ascomycota</taxon>
        <taxon>Pezizomycotina</taxon>
        <taxon>Dothideomycetes</taxon>
        <taxon>Pleosporomycetidae</taxon>
        <taxon>Pleosporales</taxon>
        <taxon>Pleosporineae</taxon>
        <taxon>Phaeosphaeriaceae</taxon>
        <taxon>Setomelanomma</taxon>
    </lineage>
</organism>
<evidence type="ECO:0000313" key="3">
    <source>
        <dbReference type="Proteomes" id="UP000799777"/>
    </source>
</evidence>
<evidence type="ECO:0000256" key="1">
    <source>
        <dbReference type="SAM" id="MobiDB-lite"/>
    </source>
</evidence>
<feature type="region of interest" description="Disordered" evidence="1">
    <location>
        <begin position="1"/>
        <end position="80"/>
    </location>
</feature>
<gene>
    <name evidence="2" type="ORF">EK21DRAFT_115891</name>
</gene>
<reference evidence="2" key="1">
    <citation type="journal article" date="2020" name="Stud. Mycol.">
        <title>101 Dothideomycetes genomes: a test case for predicting lifestyles and emergence of pathogens.</title>
        <authorList>
            <person name="Haridas S."/>
            <person name="Albert R."/>
            <person name="Binder M."/>
            <person name="Bloem J."/>
            <person name="Labutti K."/>
            <person name="Salamov A."/>
            <person name="Andreopoulos B."/>
            <person name="Baker S."/>
            <person name="Barry K."/>
            <person name="Bills G."/>
            <person name="Bluhm B."/>
            <person name="Cannon C."/>
            <person name="Castanera R."/>
            <person name="Culley D."/>
            <person name="Daum C."/>
            <person name="Ezra D."/>
            <person name="Gonzalez J."/>
            <person name="Henrissat B."/>
            <person name="Kuo A."/>
            <person name="Liang C."/>
            <person name="Lipzen A."/>
            <person name="Lutzoni F."/>
            <person name="Magnuson J."/>
            <person name="Mondo S."/>
            <person name="Nolan M."/>
            <person name="Ohm R."/>
            <person name="Pangilinan J."/>
            <person name="Park H.-J."/>
            <person name="Ramirez L."/>
            <person name="Alfaro M."/>
            <person name="Sun H."/>
            <person name="Tritt A."/>
            <person name="Yoshinaga Y."/>
            <person name="Zwiers L.-H."/>
            <person name="Turgeon B."/>
            <person name="Goodwin S."/>
            <person name="Spatafora J."/>
            <person name="Crous P."/>
            <person name="Grigoriev I."/>
        </authorList>
    </citation>
    <scope>NUCLEOTIDE SEQUENCE</scope>
    <source>
        <strain evidence="2">CBS 110217</strain>
    </source>
</reference>
<dbReference type="AlphaFoldDB" id="A0A9P4LJ85"/>
<name>A0A9P4LJ85_9PLEO</name>
<evidence type="ECO:0000313" key="2">
    <source>
        <dbReference type="EMBL" id="KAF2026327.1"/>
    </source>
</evidence>
<dbReference type="Proteomes" id="UP000799777">
    <property type="component" value="Unassembled WGS sequence"/>
</dbReference>
<protein>
    <submittedName>
        <fullName evidence="2">Uncharacterized protein</fullName>
    </submittedName>
</protein>
<dbReference type="EMBL" id="ML978245">
    <property type="protein sequence ID" value="KAF2026327.1"/>
    <property type="molecule type" value="Genomic_DNA"/>
</dbReference>
<dbReference type="OrthoDB" id="3799332at2759"/>
<feature type="compositionally biased region" description="Low complexity" evidence="1">
    <location>
        <begin position="25"/>
        <end position="49"/>
    </location>
</feature>
<keyword evidence="3" id="KW-1185">Reference proteome</keyword>
<proteinExistence type="predicted"/>
<accession>A0A9P4LJ85</accession>
<comment type="caution">
    <text evidence="2">The sequence shown here is derived from an EMBL/GenBank/DDBJ whole genome shotgun (WGS) entry which is preliminary data.</text>
</comment>